<evidence type="ECO:0000313" key="6">
    <source>
        <dbReference type="Proteomes" id="UP000574133"/>
    </source>
</evidence>
<dbReference type="SMART" id="SM00482">
    <property type="entry name" value="POLAc"/>
    <property type="match status" value="1"/>
</dbReference>
<dbReference type="SUPFAM" id="SSF56672">
    <property type="entry name" value="DNA/RNA polymerases"/>
    <property type="match status" value="1"/>
</dbReference>
<feature type="domain" description="DNA-directed DNA polymerase family A palm" evidence="4">
    <location>
        <begin position="368"/>
        <end position="626"/>
    </location>
</feature>
<accession>A0A841T983</accession>
<reference evidence="5 6" key="1">
    <citation type="submission" date="2020-08" db="EMBL/GenBank/DDBJ databases">
        <title>Cohnella phylogeny.</title>
        <authorList>
            <person name="Dunlap C."/>
        </authorList>
    </citation>
    <scope>NUCLEOTIDE SEQUENCE [LARGE SCALE GENOMIC DNA]</scope>
    <source>
        <strain evidence="5 6">DSM 103658</strain>
    </source>
</reference>
<dbReference type="Proteomes" id="UP000574133">
    <property type="component" value="Unassembled WGS sequence"/>
</dbReference>
<comment type="caution">
    <text evidence="5">The sequence shown here is derived from an EMBL/GenBank/DDBJ whole genome shotgun (WGS) entry which is preliminary data.</text>
</comment>
<keyword evidence="6" id="KW-1185">Reference proteome</keyword>
<dbReference type="Gene3D" id="1.10.150.20">
    <property type="entry name" value="5' to 3' exonuclease, C-terminal subdomain"/>
    <property type="match status" value="1"/>
</dbReference>
<comment type="catalytic activity">
    <reaction evidence="3">
        <text>DNA(n) + a 2'-deoxyribonucleoside 5'-triphosphate = DNA(n+1) + diphosphate</text>
        <dbReference type="Rhea" id="RHEA:22508"/>
        <dbReference type="Rhea" id="RHEA-COMP:17339"/>
        <dbReference type="Rhea" id="RHEA-COMP:17340"/>
        <dbReference type="ChEBI" id="CHEBI:33019"/>
        <dbReference type="ChEBI" id="CHEBI:61560"/>
        <dbReference type="ChEBI" id="CHEBI:173112"/>
        <dbReference type="EC" id="2.7.7.7"/>
    </reaction>
</comment>
<dbReference type="EC" id="2.7.7.7" evidence="1"/>
<evidence type="ECO:0000313" key="5">
    <source>
        <dbReference type="EMBL" id="MBB6677502.1"/>
    </source>
</evidence>
<name>A0A841T983_9BACL</name>
<dbReference type="InterPro" id="IPR001098">
    <property type="entry name" value="DNA-dir_DNA_pol_A_palm_dom"/>
</dbReference>
<dbReference type="GO" id="GO:0003887">
    <property type="term" value="F:DNA-directed DNA polymerase activity"/>
    <property type="evidence" value="ECO:0007669"/>
    <property type="project" value="UniProtKB-EC"/>
</dbReference>
<keyword evidence="2" id="KW-0235">DNA replication</keyword>
<evidence type="ECO:0000256" key="2">
    <source>
        <dbReference type="ARBA" id="ARBA00022705"/>
    </source>
</evidence>
<organism evidence="5 6">
    <name type="scientific">Cohnella lubricantis</name>
    <dbReference type="NCBI Taxonomy" id="2163172"/>
    <lineage>
        <taxon>Bacteria</taxon>
        <taxon>Bacillati</taxon>
        <taxon>Bacillota</taxon>
        <taxon>Bacilli</taxon>
        <taxon>Bacillales</taxon>
        <taxon>Paenibacillaceae</taxon>
        <taxon>Cohnella</taxon>
    </lineage>
</organism>
<dbReference type="SUPFAM" id="SSF53098">
    <property type="entry name" value="Ribonuclease H-like"/>
    <property type="match status" value="1"/>
</dbReference>
<evidence type="ECO:0000256" key="3">
    <source>
        <dbReference type="ARBA" id="ARBA00049244"/>
    </source>
</evidence>
<evidence type="ECO:0000256" key="1">
    <source>
        <dbReference type="ARBA" id="ARBA00012417"/>
    </source>
</evidence>
<dbReference type="PANTHER" id="PTHR10133">
    <property type="entry name" value="DNA POLYMERASE I"/>
    <property type="match status" value="1"/>
</dbReference>
<dbReference type="InterPro" id="IPR002298">
    <property type="entry name" value="DNA_polymerase_A"/>
</dbReference>
<dbReference type="GO" id="GO:0003677">
    <property type="term" value="F:DNA binding"/>
    <property type="evidence" value="ECO:0007669"/>
    <property type="project" value="InterPro"/>
</dbReference>
<dbReference type="GO" id="GO:0006261">
    <property type="term" value="P:DNA-templated DNA replication"/>
    <property type="evidence" value="ECO:0007669"/>
    <property type="project" value="InterPro"/>
</dbReference>
<dbReference type="PANTHER" id="PTHR10133:SF27">
    <property type="entry name" value="DNA POLYMERASE NU"/>
    <property type="match status" value="1"/>
</dbReference>
<dbReference type="RefSeq" id="WP_185178780.1">
    <property type="nucleotide sequence ID" value="NZ_CBCSEP010000005.1"/>
</dbReference>
<proteinExistence type="predicted"/>
<dbReference type="GO" id="GO:0006302">
    <property type="term" value="P:double-strand break repair"/>
    <property type="evidence" value="ECO:0007669"/>
    <property type="project" value="TreeGrafter"/>
</dbReference>
<dbReference type="Gene3D" id="3.30.70.370">
    <property type="match status" value="1"/>
</dbReference>
<protein>
    <recommendedName>
        <fullName evidence="1">DNA-directed DNA polymerase</fullName>
        <ecNumber evidence="1">2.7.7.7</ecNumber>
    </recommendedName>
</protein>
<dbReference type="CDD" id="cd08642">
    <property type="entry name" value="DNA_pol_A_pol_I_A"/>
    <property type="match status" value="1"/>
</dbReference>
<dbReference type="AlphaFoldDB" id="A0A841T983"/>
<dbReference type="InterPro" id="IPR012337">
    <property type="entry name" value="RNaseH-like_sf"/>
</dbReference>
<dbReference type="InterPro" id="IPR043502">
    <property type="entry name" value="DNA/RNA_pol_sf"/>
</dbReference>
<sequence>MTTLRIDVETFSSIDLKTCGMHRYIESPDFEILLFAYAYDDEPVRVIDLTAFEDLPERVLYDLTDPLVIKTAFNAAFERGTIRRHFGIVCDPHQWRCTAVHALTLGLPGYLEGVAEVLKLDAQKDARGKALIKYFSVPCKPTKANGGRTRNYPHHDPEKWEQYKAYNVQDVVVEREIARALERFPVPAHEWRLWALDQRINDRGVRLDPVLAAQAIACDEQYEARLVAEAREITGLDNPNSLPQLKGWLAERGLETPDGLSKEYMPALLDAAPDDDTRRVLEIRREMGKTSVDKFNAMQRSICSDDRARGLLQFCGANRTWRWAGRLIQVQNLPQNKIKDLELARETLRSGDFDMLEMMYGAPPFVLSQLIRTAFVPSPGCRFIVSDFSAIEARVIAWLADEQWVLDVFNDHGNIYEATASSMFGVPLETIVKGHKNYELRARGKVAVLACGYQGGPNAMEAMDTKKEIDPSEYPRLVQQWREANPNIKRLWYRAEDAAVTAVREKTTVKLAHGVRYRYEAGMLFADLPSGRSLCYVNPSVKVEKIRPKDPDKEPFEKECLSFWGMDQVKKKWEKQRTYGGRLVENLVQAIARDCLAESMTRLDNAGFDIVMHVHDEVVIDHPIDSTTVDMVTEIMGRPIDWAPGLPLKAAGFECDFYQKD</sequence>
<gene>
    <name evidence="5" type="ORF">H4Q31_09210</name>
</gene>
<evidence type="ECO:0000259" key="4">
    <source>
        <dbReference type="SMART" id="SM00482"/>
    </source>
</evidence>
<dbReference type="Pfam" id="PF00476">
    <property type="entry name" value="DNA_pol_A"/>
    <property type="match status" value="1"/>
</dbReference>
<dbReference type="EMBL" id="JACJVN010000033">
    <property type="protein sequence ID" value="MBB6677502.1"/>
    <property type="molecule type" value="Genomic_DNA"/>
</dbReference>